<protein>
    <submittedName>
        <fullName evidence="1">Uncharacterized protein</fullName>
    </submittedName>
</protein>
<gene>
    <name evidence="1" type="ORF">VP1G_10573</name>
</gene>
<dbReference type="Proteomes" id="UP000078576">
    <property type="component" value="Unassembled WGS sequence"/>
</dbReference>
<reference evidence="2" key="1">
    <citation type="submission" date="2014-12" db="EMBL/GenBank/DDBJ databases">
        <title>Genome Sequence of Valsa Canker Pathogens Uncovers a Specific Adaption of Colonization on Woody Bark.</title>
        <authorList>
            <person name="Yin Z."/>
            <person name="Liu H."/>
            <person name="Gao X."/>
            <person name="Li Z."/>
            <person name="Song N."/>
            <person name="Ke X."/>
            <person name="Dai Q."/>
            <person name="Wu Y."/>
            <person name="Sun Y."/>
            <person name="Xu J.-R."/>
            <person name="Kang Z.K."/>
            <person name="Wang L."/>
            <person name="Huang L."/>
        </authorList>
    </citation>
    <scope>NUCLEOTIDE SEQUENCE [LARGE SCALE GENOMIC DNA]</scope>
    <source>
        <strain evidence="2">SXYL134</strain>
    </source>
</reference>
<evidence type="ECO:0000313" key="2">
    <source>
        <dbReference type="Proteomes" id="UP000078576"/>
    </source>
</evidence>
<sequence>MLLLSPEDMAISSIRQAMTELIEANRSLVAQELCLTLQKHVHSTTGSALYPSWLQNGTSPPHQFEASATGWEGHAIRMAIHHLSDACIYFASAGMTLAARSCMEFGARLMEDHVARHEHRIESVDRTHVTIEDSKKIGVGSWWGM</sequence>
<keyword evidence="2" id="KW-1185">Reference proteome</keyword>
<name>A0A194UQ84_CYTMA</name>
<dbReference type="EMBL" id="KN714670">
    <property type="protein sequence ID" value="KUI53819.1"/>
    <property type="molecule type" value="Genomic_DNA"/>
</dbReference>
<organism evidence="1 2">
    <name type="scientific">Cytospora mali</name>
    <name type="common">Apple Valsa canker fungus</name>
    <name type="synonym">Valsa mali</name>
    <dbReference type="NCBI Taxonomy" id="578113"/>
    <lineage>
        <taxon>Eukaryota</taxon>
        <taxon>Fungi</taxon>
        <taxon>Dikarya</taxon>
        <taxon>Ascomycota</taxon>
        <taxon>Pezizomycotina</taxon>
        <taxon>Sordariomycetes</taxon>
        <taxon>Sordariomycetidae</taxon>
        <taxon>Diaporthales</taxon>
        <taxon>Cytosporaceae</taxon>
        <taxon>Cytospora</taxon>
    </lineage>
</organism>
<evidence type="ECO:0000313" key="1">
    <source>
        <dbReference type="EMBL" id="KUI53819.1"/>
    </source>
</evidence>
<proteinExistence type="predicted"/>
<accession>A0A194UQ84</accession>
<dbReference type="OrthoDB" id="10384631at2759"/>
<dbReference type="AlphaFoldDB" id="A0A194UQ84"/>